<dbReference type="AlphaFoldDB" id="A0A1L7XAA6"/>
<organism evidence="1 2">
    <name type="scientific">Phialocephala subalpina</name>
    <dbReference type="NCBI Taxonomy" id="576137"/>
    <lineage>
        <taxon>Eukaryota</taxon>
        <taxon>Fungi</taxon>
        <taxon>Dikarya</taxon>
        <taxon>Ascomycota</taxon>
        <taxon>Pezizomycotina</taxon>
        <taxon>Leotiomycetes</taxon>
        <taxon>Helotiales</taxon>
        <taxon>Mollisiaceae</taxon>
        <taxon>Phialocephala</taxon>
        <taxon>Phialocephala fortinii species complex</taxon>
    </lineage>
</organism>
<keyword evidence="2" id="KW-1185">Reference proteome</keyword>
<evidence type="ECO:0000313" key="2">
    <source>
        <dbReference type="Proteomes" id="UP000184330"/>
    </source>
</evidence>
<gene>
    <name evidence="1" type="ORF">PAC_11804</name>
</gene>
<evidence type="ECO:0000313" key="1">
    <source>
        <dbReference type="EMBL" id="CZR61907.1"/>
    </source>
</evidence>
<name>A0A1L7XAA6_9HELO</name>
<accession>A0A1L7XAA6</accession>
<reference evidence="1 2" key="1">
    <citation type="submission" date="2016-03" db="EMBL/GenBank/DDBJ databases">
        <authorList>
            <person name="Ploux O."/>
        </authorList>
    </citation>
    <scope>NUCLEOTIDE SEQUENCE [LARGE SCALE GENOMIC DNA]</scope>
    <source>
        <strain evidence="1 2">UAMH 11012</strain>
    </source>
</reference>
<sequence length="150" mass="16831">MNEMATFNYPYAQGQYNTLPATDPQFNARLDYGYVQHGKPLLRFEGRLYQDIGPGEEESALGMTLPQPGYLGAAQVVDVMRASSATTSSAARPKKLRTEQDDYYLPRVCLTKAEMDAIRACHTKEPKRAFRGKPANHKGWIHISLPNTPR</sequence>
<dbReference type="EMBL" id="FJOG01000019">
    <property type="protein sequence ID" value="CZR61907.1"/>
    <property type="molecule type" value="Genomic_DNA"/>
</dbReference>
<protein>
    <submittedName>
        <fullName evidence="1">Uncharacterized protein</fullName>
    </submittedName>
</protein>
<dbReference type="Proteomes" id="UP000184330">
    <property type="component" value="Unassembled WGS sequence"/>
</dbReference>
<proteinExistence type="predicted"/>